<dbReference type="PANTHER" id="PTHR47595:SF1">
    <property type="entry name" value="MYB_SANT-LIKE DNA-BINDING DOMAIN-CONTAINING PROTEIN"/>
    <property type="match status" value="1"/>
</dbReference>
<dbReference type="Proteomes" id="UP000031443">
    <property type="component" value="Unassembled WGS sequence"/>
</dbReference>
<evidence type="ECO:0000313" key="4">
    <source>
        <dbReference type="Proteomes" id="UP000031443"/>
    </source>
</evidence>
<dbReference type="PANTHER" id="PTHR47595">
    <property type="entry name" value="HEAT SHOCK 70 KDA PROTEIN 14"/>
    <property type="match status" value="1"/>
</dbReference>
<sequence>MQSSSVQVTMQSQNRKRAPAWTEREVLELITAWGEEFVQAELRSKRRNPNIFAKISKGMMDRGYNRDARQFHVEIKELRQAYQKTNEANIRSGSEPHTFYDELHAILGRAPTTTPPHSVDTCKGRVSCNRDEDFVEEEDEEDSAQQASGESLLPSSRNCSSPWSQHPPNPPKAGSQTMKPEKAPLRKRWMTTDAMRIDIYTERREDLRGGFMAPGEQDSRVAAEAVDDASMEKFAIETESIYKSRRAEWQRMTMGSSPTAPSADSSTQDTTAAMTAS</sequence>
<feature type="compositionally biased region" description="Polar residues" evidence="1">
    <location>
        <begin position="144"/>
        <end position="164"/>
    </location>
</feature>
<feature type="domain" description="Myb/SANT-like DNA-binding" evidence="2">
    <location>
        <begin position="20"/>
        <end position="106"/>
    </location>
</feature>
<gene>
    <name evidence="3" type="ORF">UY3_07326</name>
</gene>
<reference evidence="4" key="1">
    <citation type="journal article" date="2013" name="Nat. Genet.">
        <title>The draft genomes of soft-shell turtle and green sea turtle yield insights into the development and evolution of the turtle-specific body plan.</title>
        <authorList>
            <person name="Wang Z."/>
            <person name="Pascual-Anaya J."/>
            <person name="Zadissa A."/>
            <person name="Li W."/>
            <person name="Niimura Y."/>
            <person name="Huang Z."/>
            <person name="Li C."/>
            <person name="White S."/>
            <person name="Xiong Z."/>
            <person name="Fang D."/>
            <person name="Wang B."/>
            <person name="Ming Y."/>
            <person name="Chen Y."/>
            <person name="Zheng Y."/>
            <person name="Kuraku S."/>
            <person name="Pignatelli M."/>
            <person name="Herrero J."/>
            <person name="Beal K."/>
            <person name="Nozawa M."/>
            <person name="Li Q."/>
            <person name="Wang J."/>
            <person name="Zhang H."/>
            <person name="Yu L."/>
            <person name="Shigenobu S."/>
            <person name="Wang J."/>
            <person name="Liu J."/>
            <person name="Flicek P."/>
            <person name="Searle S."/>
            <person name="Wang J."/>
            <person name="Kuratani S."/>
            <person name="Yin Y."/>
            <person name="Aken B."/>
            <person name="Zhang G."/>
            <person name="Irie N."/>
        </authorList>
    </citation>
    <scope>NUCLEOTIDE SEQUENCE [LARGE SCALE GENOMIC DNA]</scope>
</reference>
<dbReference type="Gene3D" id="1.10.10.60">
    <property type="entry name" value="Homeodomain-like"/>
    <property type="match status" value="1"/>
</dbReference>
<feature type="region of interest" description="Disordered" evidence="1">
    <location>
        <begin position="252"/>
        <end position="277"/>
    </location>
</feature>
<dbReference type="InterPro" id="IPR044822">
    <property type="entry name" value="Myb_DNA-bind_4"/>
</dbReference>
<feature type="compositionally biased region" description="Acidic residues" evidence="1">
    <location>
        <begin position="133"/>
        <end position="143"/>
    </location>
</feature>
<organism evidence="3 4">
    <name type="scientific">Chelonia mydas</name>
    <name type="common">Green sea-turtle</name>
    <name type="synonym">Chelonia agassizi</name>
    <dbReference type="NCBI Taxonomy" id="8469"/>
    <lineage>
        <taxon>Eukaryota</taxon>
        <taxon>Metazoa</taxon>
        <taxon>Chordata</taxon>
        <taxon>Craniata</taxon>
        <taxon>Vertebrata</taxon>
        <taxon>Euteleostomi</taxon>
        <taxon>Archelosauria</taxon>
        <taxon>Testudinata</taxon>
        <taxon>Testudines</taxon>
        <taxon>Cryptodira</taxon>
        <taxon>Durocryptodira</taxon>
        <taxon>Americhelydia</taxon>
        <taxon>Chelonioidea</taxon>
        <taxon>Cheloniidae</taxon>
        <taxon>Chelonia</taxon>
    </lineage>
</organism>
<proteinExistence type="predicted"/>
<evidence type="ECO:0000259" key="2">
    <source>
        <dbReference type="Pfam" id="PF13837"/>
    </source>
</evidence>
<protein>
    <recommendedName>
        <fullName evidence="2">Myb/SANT-like DNA-binding domain-containing protein</fullName>
    </recommendedName>
</protein>
<dbReference type="AlphaFoldDB" id="M7BDY0"/>
<evidence type="ECO:0000256" key="1">
    <source>
        <dbReference type="SAM" id="MobiDB-lite"/>
    </source>
</evidence>
<feature type="compositionally biased region" description="Polar residues" evidence="1">
    <location>
        <begin position="268"/>
        <end position="277"/>
    </location>
</feature>
<feature type="region of interest" description="Disordered" evidence="1">
    <location>
        <begin position="133"/>
        <end position="184"/>
    </location>
</feature>
<feature type="compositionally biased region" description="Low complexity" evidence="1">
    <location>
        <begin position="256"/>
        <end position="267"/>
    </location>
</feature>
<name>M7BDY0_CHEMY</name>
<accession>M7BDY0</accession>
<evidence type="ECO:0000313" key="3">
    <source>
        <dbReference type="EMBL" id="EMP35364.1"/>
    </source>
</evidence>
<keyword evidence="4" id="KW-1185">Reference proteome</keyword>
<dbReference type="Pfam" id="PF13837">
    <property type="entry name" value="Myb_DNA-bind_4"/>
    <property type="match status" value="1"/>
</dbReference>
<dbReference type="EMBL" id="KB528689">
    <property type="protein sequence ID" value="EMP35364.1"/>
    <property type="molecule type" value="Genomic_DNA"/>
</dbReference>